<dbReference type="STRING" id="161896.UL81_01860"/>
<dbReference type="OrthoDB" id="4426819at2"/>
<dbReference type="PATRIC" id="fig|161896.4.peg.365"/>
<dbReference type="AlphaFoldDB" id="A0A0F6QWZ9"/>
<gene>
    <name evidence="1" type="ORF">UL81_01860</name>
</gene>
<evidence type="ECO:0000313" key="2">
    <source>
        <dbReference type="Proteomes" id="UP000033566"/>
    </source>
</evidence>
<reference evidence="1 2" key="1">
    <citation type="journal article" date="2015" name="Genome Announc.">
        <title>Complete Genome Sequence of Corynebacterium camporealensis DSM 44610, Isolated from the Milk of a Manchega Sheep with Subclinical Mastitis.</title>
        <authorList>
            <person name="Ruckert C."/>
            <person name="Albersmeier A."/>
            <person name="Winkler A."/>
            <person name="Tauch A."/>
        </authorList>
    </citation>
    <scope>NUCLEOTIDE SEQUENCE [LARGE SCALE GENOMIC DNA]</scope>
    <source>
        <strain evidence="1 2">DSM 44610</strain>
    </source>
</reference>
<organism evidence="1 2">
    <name type="scientific">Corynebacterium camporealensis</name>
    <dbReference type="NCBI Taxonomy" id="161896"/>
    <lineage>
        <taxon>Bacteria</taxon>
        <taxon>Bacillati</taxon>
        <taxon>Actinomycetota</taxon>
        <taxon>Actinomycetes</taxon>
        <taxon>Mycobacteriales</taxon>
        <taxon>Corynebacteriaceae</taxon>
        <taxon>Corynebacterium</taxon>
    </lineage>
</organism>
<dbReference type="EMBL" id="CP011311">
    <property type="protein sequence ID" value="AKE38353.1"/>
    <property type="molecule type" value="Genomic_DNA"/>
</dbReference>
<protein>
    <submittedName>
        <fullName evidence="1">Uncharacterized protein</fullName>
    </submittedName>
</protein>
<dbReference type="Proteomes" id="UP000033566">
    <property type="component" value="Chromosome"/>
</dbReference>
<keyword evidence="2" id="KW-1185">Reference proteome</keyword>
<name>A0A0F6QWZ9_9CORY</name>
<dbReference type="RefSeq" id="WP_035106542.1">
    <property type="nucleotide sequence ID" value="NZ_CP011311.1"/>
</dbReference>
<proteinExistence type="predicted"/>
<dbReference type="KEGG" id="ccj:UL81_01860"/>
<evidence type="ECO:0000313" key="1">
    <source>
        <dbReference type="EMBL" id="AKE38353.1"/>
    </source>
</evidence>
<dbReference type="HOGENOM" id="CLU_1934517_0_0_11"/>
<sequence>MQPAAYPNRSLVLHGVLFVLVFLSFVLPVLAGTSALLPVWLSGGLCIILSILAIVDASRGFFAPKQQLQRSLRGLSGIGAIAQIIGWALWLYIFGNVESVGTVPYRVGTFFLSMATVLSLFVTIISAMDGRRR</sequence>
<accession>A0A0F6QWZ9</accession>